<accession>A0ABZ2NPB9</accession>
<dbReference type="EMBL" id="CP147408">
    <property type="protein sequence ID" value="WXB99127.1"/>
    <property type="molecule type" value="Genomic_DNA"/>
</dbReference>
<dbReference type="Proteomes" id="UP001377337">
    <property type="component" value="Plasmid unnamed1"/>
</dbReference>
<evidence type="ECO:0000313" key="2">
    <source>
        <dbReference type="Proteomes" id="UP001377337"/>
    </source>
</evidence>
<name>A0ABZ2NPB9_9BACI</name>
<dbReference type="Pfam" id="PF13814">
    <property type="entry name" value="Replic_Relax"/>
    <property type="match status" value="1"/>
</dbReference>
<protein>
    <submittedName>
        <fullName evidence="1">Replication-relaxation family protein</fullName>
    </submittedName>
</protein>
<organism evidence="1 2">
    <name type="scientific">Metabacillus sediminis</name>
    <dbReference type="NCBI Taxonomy" id="3117746"/>
    <lineage>
        <taxon>Bacteria</taxon>
        <taxon>Bacillati</taxon>
        <taxon>Bacillota</taxon>
        <taxon>Bacilli</taxon>
        <taxon>Bacillales</taxon>
        <taxon>Bacillaceae</taxon>
        <taxon>Metabacillus</taxon>
    </lineage>
</organism>
<proteinExistence type="predicted"/>
<dbReference type="RefSeq" id="WP_338782445.1">
    <property type="nucleotide sequence ID" value="NZ_CP147408.1"/>
</dbReference>
<sequence>MNKRDVEILESLRKFRVLDRDQLISMHFQGNADSIQSCNKVMKRLSRDKRVEVDPGARPYNYFPDGSAMKKNSTKIPHFKAIGDFYIDISTVLRPKVFEVEYKTGSKGSVEPDIYMIWNKIPFFVEIQRNIYSKKVMERKLERYKDYYSSGLWKERMKFFPYLWIITEHVYLLNFEPLKVYQTKTVNEMINTYMVKQGAG</sequence>
<dbReference type="InterPro" id="IPR025855">
    <property type="entry name" value="Replic_Relax"/>
</dbReference>
<reference evidence="1 2" key="1">
    <citation type="submission" date="2024-02" db="EMBL/GenBank/DDBJ databases">
        <title>Seven novel Bacillus-like species.</title>
        <authorList>
            <person name="Liu G."/>
        </authorList>
    </citation>
    <scope>NUCLEOTIDE SEQUENCE [LARGE SCALE GENOMIC DNA]</scope>
    <source>
        <strain evidence="1 2">FJAT-52054</strain>
        <plasmid evidence="1 2">unnamed1</plasmid>
    </source>
</reference>
<evidence type="ECO:0000313" key="1">
    <source>
        <dbReference type="EMBL" id="WXB99127.1"/>
    </source>
</evidence>
<keyword evidence="1" id="KW-0614">Plasmid</keyword>
<geneLocation type="plasmid" evidence="1 2">
    <name>unnamed1</name>
</geneLocation>
<gene>
    <name evidence="1" type="ORF">WCV65_21120</name>
</gene>
<keyword evidence="2" id="KW-1185">Reference proteome</keyword>